<dbReference type="InterPro" id="IPR050834">
    <property type="entry name" value="Glycosyltransf_2"/>
</dbReference>
<dbReference type="Pfam" id="PF00535">
    <property type="entry name" value="Glycos_transf_2"/>
    <property type="match status" value="1"/>
</dbReference>
<evidence type="ECO:0000259" key="1">
    <source>
        <dbReference type="Pfam" id="PF00535"/>
    </source>
</evidence>
<gene>
    <name evidence="2" type="ORF">H8693_06115</name>
</gene>
<dbReference type="EMBL" id="JACRSS010000002">
    <property type="protein sequence ID" value="MBC8538504.1"/>
    <property type="molecule type" value="Genomic_DNA"/>
</dbReference>
<reference evidence="2" key="1">
    <citation type="submission" date="2020-08" db="EMBL/GenBank/DDBJ databases">
        <title>Genome public.</title>
        <authorList>
            <person name="Liu C."/>
            <person name="Sun Q."/>
        </authorList>
    </citation>
    <scope>NUCLEOTIDE SEQUENCE</scope>
    <source>
        <strain evidence="2">NSJ-63</strain>
    </source>
</reference>
<sequence>MTKPVNVLLSAYNGEAYIKEQIESILAQTVPVHLYVRDDGSTDGTLSMLAPYEAAGRLTLLRGENAGFGQSFMMLLAAAEDGDYWAFSDQDDVWEPHKLEWALQWMEEQDGSSPLLFHSAYALYNADMSEKTGEIGPPPYPITFQKTLTDCVFQGFSIVLNRPLRELMLKAEISHITSHDWWACLLAVKFGKTFYDPRIASAHRRLDTSISGMSLKNRWKWFKNTFRGNSDIRTTCQEFDRLFGRELNDRDCKMARWFTHERYHFPDAMKKAFYGKRWRRTLSSELAVRLLMFLGKI</sequence>
<name>A0A926HW01_9FIRM</name>
<dbReference type="PANTHER" id="PTHR43685">
    <property type="entry name" value="GLYCOSYLTRANSFERASE"/>
    <property type="match status" value="1"/>
</dbReference>
<dbReference type="AlphaFoldDB" id="A0A926HW01"/>
<evidence type="ECO:0000313" key="2">
    <source>
        <dbReference type="EMBL" id="MBC8538504.1"/>
    </source>
</evidence>
<dbReference type="Proteomes" id="UP000617951">
    <property type="component" value="Unassembled WGS sequence"/>
</dbReference>
<dbReference type="Gene3D" id="3.90.550.10">
    <property type="entry name" value="Spore Coat Polysaccharide Biosynthesis Protein SpsA, Chain A"/>
    <property type="match status" value="1"/>
</dbReference>
<protein>
    <submittedName>
        <fullName evidence="2">Glycosyltransferase</fullName>
    </submittedName>
</protein>
<comment type="caution">
    <text evidence="2">The sequence shown here is derived from an EMBL/GenBank/DDBJ whole genome shotgun (WGS) entry which is preliminary data.</text>
</comment>
<dbReference type="PANTHER" id="PTHR43685:SF2">
    <property type="entry name" value="GLYCOSYLTRANSFERASE 2-LIKE DOMAIN-CONTAINING PROTEIN"/>
    <property type="match status" value="1"/>
</dbReference>
<keyword evidence="3" id="KW-1185">Reference proteome</keyword>
<organism evidence="2 3">
    <name type="scientific">Guopingia tenuis</name>
    <dbReference type="NCBI Taxonomy" id="2763656"/>
    <lineage>
        <taxon>Bacteria</taxon>
        <taxon>Bacillati</taxon>
        <taxon>Bacillota</taxon>
        <taxon>Clostridia</taxon>
        <taxon>Christensenellales</taxon>
        <taxon>Christensenellaceae</taxon>
        <taxon>Guopingia</taxon>
    </lineage>
</organism>
<proteinExistence type="predicted"/>
<feature type="domain" description="Glycosyltransferase 2-like" evidence="1">
    <location>
        <begin position="7"/>
        <end position="110"/>
    </location>
</feature>
<dbReference type="RefSeq" id="WP_249280257.1">
    <property type="nucleotide sequence ID" value="NZ_JACRSS010000002.1"/>
</dbReference>
<dbReference type="InterPro" id="IPR001173">
    <property type="entry name" value="Glyco_trans_2-like"/>
</dbReference>
<dbReference type="InterPro" id="IPR029044">
    <property type="entry name" value="Nucleotide-diphossugar_trans"/>
</dbReference>
<dbReference type="SUPFAM" id="SSF53448">
    <property type="entry name" value="Nucleotide-diphospho-sugar transferases"/>
    <property type="match status" value="1"/>
</dbReference>
<accession>A0A926HW01</accession>
<evidence type="ECO:0000313" key="3">
    <source>
        <dbReference type="Proteomes" id="UP000617951"/>
    </source>
</evidence>